<evidence type="ECO:0000313" key="3">
    <source>
        <dbReference type="Proteomes" id="UP000265520"/>
    </source>
</evidence>
<protein>
    <submittedName>
        <fullName evidence="2">Uncharacterized protein</fullName>
    </submittedName>
</protein>
<accession>A0A392VRT8</accession>
<feature type="non-terminal residue" evidence="2">
    <location>
        <position position="1"/>
    </location>
</feature>
<keyword evidence="3" id="KW-1185">Reference proteome</keyword>
<evidence type="ECO:0000313" key="2">
    <source>
        <dbReference type="EMBL" id="MCI90182.1"/>
    </source>
</evidence>
<evidence type="ECO:0000256" key="1">
    <source>
        <dbReference type="SAM" id="MobiDB-lite"/>
    </source>
</evidence>
<comment type="caution">
    <text evidence="2">The sequence shown here is derived from an EMBL/GenBank/DDBJ whole genome shotgun (WGS) entry which is preliminary data.</text>
</comment>
<reference evidence="2 3" key="1">
    <citation type="journal article" date="2018" name="Front. Plant Sci.">
        <title>Red Clover (Trifolium pratense) and Zigzag Clover (T. medium) - A Picture of Genomic Similarities and Differences.</title>
        <authorList>
            <person name="Dluhosova J."/>
            <person name="Istvanek J."/>
            <person name="Nedelnik J."/>
            <person name="Repkova J."/>
        </authorList>
    </citation>
    <scope>NUCLEOTIDE SEQUENCE [LARGE SCALE GENOMIC DNA]</scope>
    <source>
        <strain evidence="3">cv. 10/8</strain>
        <tissue evidence="2">Leaf</tissue>
    </source>
</reference>
<sequence length="30" mass="2982">LLRNAQMHAAQRAVHAVKGAGPSGVGAARS</sequence>
<feature type="region of interest" description="Disordered" evidence="1">
    <location>
        <begin position="1"/>
        <end position="30"/>
    </location>
</feature>
<dbReference type="EMBL" id="LXQA011237211">
    <property type="protein sequence ID" value="MCI90182.1"/>
    <property type="molecule type" value="Genomic_DNA"/>
</dbReference>
<organism evidence="2 3">
    <name type="scientific">Trifolium medium</name>
    <dbReference type="NCBI Taxonomy" id="97028"/>
    <lineage>
        <taxon>Eukaryota</taxon>
        <taxon>Viridiplantae</taxon>
        <taxon>Streptophyta</taxon>
        <taxon>Embryophyta</taxon>
        <taxon>Tracheophyta</taxon>
        <taxon>Spermatophyta</taxon>
        <taxon>Magnoliopsida</taxon>
        <taxon>eudicotyledons</taxon>
        <taxon>Gunneridae</taxon>
        <taxon>Pentapetalae</taxon>
        <taxon>rosids</taxon>
        <taxon>fabids</taxon>
        <taxon>Fabales</taxon>
        <taxon>Fabaceae</taxon>
        <taxon>Papilionoideae</taxon>
        <taxon>50 kb inversion clade</taxon>
        <taxon>NPAAA clade</taxon>
        <taxon>Hologalegina</taxon>
        <taxon>IRL clade</taxon>
        <taxon>Trifolieae</taxon>
        <taxon>Trifolium</taxon>
    </lineage>
</organism>
<dbReference type="Proteomes" id="UP000265520">
    <property type="component" value="Unassembled WGS sequence"/>
</dbReference>
<dbReference type="AlphaFoldDB" id="A0A392VRT8"/>
<name>A0A392VRT8_9FABA</name>
<proteinExistence type="predicted"/>